<proteinExistence type="predicted"/>
<comment type="caution">
    <text evidence="2">The sequence shown here is derived from an EMBL/GenBank/DDBJ whole genome shotgun (WGS) entry which is preliminary data.</text>
</comment>
<keyword evidence="3" id="KW-1185">Reference proteome</keyword>
<evidence type="ECO:0000313" key="3">
    <source>
        <dbReference type="Proteomes" id="UP001153269"/>
    </source>
</evidence>
<dbReference type="Proteomes" id="UP001153269">
    <property type="component" value="Unassembled WGS sequence"/>
</dbReference>
<name>A0A9N7VCU1_PLEPL</name>
<dbReference type="AlphaFoldDB" id="A0A9N7VCU1"/>
<reference evidence="2" key="1">
    <citation type="submission" date="2020-03" db="EMBL/GenBank/DDBJ databases">
        <authorList>
            <person name="Weist P."/>
        </authorList>
    </citation>
    <scope>NUCLEOTIDE SEQUENCE</scope>
</reference>
<feature type="region of interest" description="Disordered" evidence="1">
    <location>
        <begin position="100"/>
        <end position="128"/>
    </location>
</feature>
<evidence type="ECO:0000313" key="2">
    <source>
        <dbReference type="EMBL" id="CAB1446052.1"/>
    </source>
</evidence>
<sequence length="128" mass="14331">MPGRPTVFSPLISLYSSLPLSFAPPSFPRSAPAFRQFLRSPVRSAVPSRHSGSEAQIPLAQHITIRRKKALKTIKPGVKCNLPESLTCCRHLYNQVNGSEKAWDGQRPQRQHHRSSLLEPGNSHGMRR</sequence>
<protein>
    <submittedName>
        <fullName evidence="2">Uncharacterized protein</fullName>
    </submittedName>
</protein>
<gene>
    <name evidence="2" type="ORF">PLEPLA_LOCUS33794</name>
</gene>
<organism evidence="2 3">
    <name type="scientific">Pleuronectes platessa</name>
    <name type="common">European plaice</name>
    <dbReference type="NCBI Taxonomy" id="8262"/>
    <lineage>
        <taxon>Eukaryota</taxon>
        <taxon>Metazoa</taxon>
        <taxon>Chordata</taxon>
        <taxon>Craniata</taxon>
        <taxon>Vertebrata</taxon>
        <taxon>Euteleostomi</taxon>
        <taxon>Actinopterygii</taxon>
        <taxon>Neopterygii</taxon>
        <taxon>Teleostei</taxon>
        <taxon>Neoteleostei</taxon>
        <taxon>Acanthomorphata</taxon>
        <taxon>Carangaria</taxon>
        <taxon>Pleuronectiformes</taxon>
        <taxon>Pleuronectoidei</taxon>
        <taxon>Pleuronectidae</taxon>
        <taxon>Pleuronectes</taxon>
    </lineage>
</organism>
<evidence type="ECO:0000256" key="1">
    <source>
        <dbReference type="SAM" id="MobiDB-lite"/>
    </source>
</evidence>
<dbReference type="EMBL" id="CADEAL010003868">
    <property type="protein sequence ID" value="CAB1446052.1"/>
    <property type="molecule type" value="Genomic_DNA"/>
</dbReference>
<accession>A0A9N7VCU1</accession>